<comment type="caution">
    <text evidence="2">The sequence shown here is derived from an EMBL/GenBank/DDBJ whole genome shotgun (WGS) entry which is preliminary data.</text>
</comment>
<feature type="compositionally biased region" description="Basic and acidic residues" evidence="1">
    <location>
        <begin position="102"/>
        <end position="132"/>
    </location>
</feature>
<feature type="compositionally biased region" description="Polar residues" evidence="1">
    <location>
        <begin position="81"/>
        <end position="95"/>
    </location>
</feature>
<reference evidence="2" key="1">
    <citation type="submission" date="2022-07" db="EMBL/GenBank/DDBJ databases">
        <authorList>
            <person name="Macas J."/>
            <person name="Novak P."/>
            <person name="Neumann P."/>
        </authorList>
    </citation>
    <scope>NUCLEOTIDE SEQUENCE</scope>
</reference>
<protein>
    <submittedName>
        <fullName evidence="2">Uncharacterized protein</fullName>
    </submittedName>
</protein>
<gene>
    <name evidence="2" type="ORF">CEURO_LOCUS4761</name>
</gene>
<dbReference type="AlphaFoldDB" id="A0A9P0YS40"/>
<dbReference type="Proteomes" id="UP001152484">
    <property type="component" value="Unassembled WGS sequence"/>
</dbReference>
<dbReference type="EMBL" id="CAMAPE010000008">
    <property type="protein sequence ID" value="CAH9073302.1"/>
    <property type="molecule type" value="Genomic_DNA"/>
</dbReference>
<evidence type="ECO:0000313" key="3">
    <source>
        <dbReference type="Proteomes" id="UP001152484"/>
    </source>
</evidence>
<feature type="compositionally biased region" description="Polar residues" evidence="1">
    <location>
        <begin position="43"/>
        <end position="60"/>
    </location>
</feature>
<name>A0A9P0YS40_CUSEU</name>
<evidence type="ECO:0000313" key="2">
    <source>
        <dbReference type="EMBL" id="CAH9073302.1"/>
    </source>
</evidence>
<accession>A0A9P0YS40</accession>
<proteinExistence type="predicted"/>
<keyword evidence="3" id="KW-1185">Reference proteome</keyword>
<dbReference type="OrthoDB" id="10475793at2759"/>
<evidence type="ECO:0000256" key="1">
    <source>
        <dbReference type="SAM" id="MobiDB-lite"/>
    </source>
</evidence>
<feature type="region of interest" description="Disordered" evidence="1">
    <location>
        <begin position="33"/>
        <end position="138"/>
    </location>
</feature>
<sequence length="138" mass="15197">MVLTDRKIKFQIFKKLMASLWRPVKGASIKEIDENRSGGWVKTSPTRSNKWLVEGSSSTGMGVPQRSDSHGTGGQGWKEATTGTATNSTKEGNSESSEEMPGEQKRGRIWEEKEQEDPAREGMALDKPKNGEEAGLDQ</sequence>
<organism evidence="2 3">
    <name type="scientific">Cuscuta europaea</name>
    <name type="common">European dodder</name>
    <dbReference type="NCBI Taxonomy" id="41803"/>
    <lineage>
        <taxon>Eukaryota</taxon>
        <taxon>Viridiplantae</taxon>
        <taxon>Streptophyta</taxon>
        <taxon>Embryophyta</taxon>
        <taxon>Tracheophyta</taxon>
        <taxon>Spermatophyta</taxon>
        <taxon>Magnoliopsida</taxon>
        <taxon>eudicotyledons</taxon>
        <taxon>Gunneridae</taxon>
        <taxon>Pentapetalae</taxon>
        <taxon>asterids</taxon>
        <taxon>lamiids</taxon>
        <taxon>Solanales</taxon>
        <taxon>Convolvulaceae</taxon>
        <taxon>Cuscuteae</taxon>
        <taxon>Cuscuta</taxon>
        <taxon>Cuscuta subgen. Cuscuta</taxon>
    </lineage>
</organism>